<dbReference type="AlphaFoldDB" id="A0A7S1ZK38"/>
<gene>
    <name evidence="2" type="ORF">OSIN01602_LOCUS10923</name>
</gene>
<evidence type="ECO:0000256" key="1">
    <source>
        <dbReference type="SAM" id="MobiDB-lite"/>
    </source>
</evidence>
<feature type="region of interest" description="Disordered" evidence="1">
    <location>
        <begin position="246"/>
        <end position="284"/>
    </location>
</feature>
<name>A0A7S1ZK38_TRICV</name>
<reference evidence="2" key="1">
    <citation type="submission" date="2021-01" db="EMBL/GenBank/DDBJ databases">
        <authorList>
            <person name="Corre E."/>
            <person name="Pelletier E."/>
            <person name="Niang G."/>
            <person name="Scheremetjew M."/>
            <person name="Finn R."/>
            <person name="Kale V."/>
            <person name="Holt S."/>
            <person name="Cochrane G."/>
            <person name="Meng A."/>
            <person name="Brown T."/>
            <person name="Cohen L."/>
        </authorList>
    </citation>
    <scope>NUCLEOTIDE SEQUENCE</scope>
    <source>
        <strain evidence="2">Grunow 1884</strain>
    </source>
</reference>
<sequence>MLSFMDRSDVMVSPLRDCSSGVNLAPKGRAESETTLQALQYSSSHSGNSLSNMVSGVASLSRRNVSHQTLDNGSQANAKWGDFTLPWMAHQETRKANAEWDNIALEHKMHKQGAGQEGVFNQLLRFSHWNNTVQGDSMPKSTPTKEEEIIEMLHNEIKTKNNRHLIKPILTNKEEIMEILHQIRAKNNMKRRQRCVMSEPNEPSYSGSLENFGHLIRGMGGRLHPKTNSGAPMYCRSKSEASLSCQHSNLQGPKYSPNGASCSIEGPSGIDSRKRNQHKNSSPTVTFVAGTTHISRHMEEDIPLVTFEDKSGRVAF</sequence>
<protein>
    <submittedName>
        <fullName evidence="2">Uncharacterized protein</fullName>
    </submittedName>
</protein>
<organism evidence="2">
    <name type="scientific">Trieres chinensis</name>
    <name type="common">Marine centric diatom</name>
    <name type="synonym">Odontella sinensis</name>
    <dbReference type="NCBI Taxonomy" id="1514140"/>
    <lineage>
        <taxon>Eukaryota</taxon>
        <taxon>Sar</taxon>
        <taxon>Stramenopiles</taxon>
        <taxon>Ochrophyta</taxon>
        <taxon>Bacillariophyta</taxon>
        <taxon>Mediophyceae</taxon>
        <taxon>Biddulphiophycidae</taxon>
        <taxon>Eupodiscales</taxon>
        <taxon>Parodontellaceae</taxon>
        <taxon>Trieres</taxon>
    </lineage>
</organism>
<proteinExistence type="predicted"/>
<accession>A0A7S1ZK38</accession>
<dbReference type="EMBL" id="HBGO01019039">
    <property type="protein sequence ID" value="CAD9340985.1"/>
    <property type="molecule type" value="Transcribed_RNA"/>
</dbReference>
<evidence type="ECO:0000313" key="2">
    <source>
        <dbReference type="EMBL" id="CAD9340985.1"/>
    </source>
</evidence>